<evidence type="ECO:0000313" key="5">
    <source>
        <dbReference type="Proteomes" id="UP000184031"/>
    </source>
</evidence>
<comment type="caution">
    <text evidence="4">The sequence shown here is derived from an EMBL/GenBank/DDBJ whole genome shotgun (WGS) entry which is preliminary data.</text>
</comment>
<gene>
    <name evidence="3" type="ORF">SAMN04487891_104122</name>
    <name evidence="4" type="ORF">SAMN05216293_2480</name>
</gene>
<dbReference type="InterPro" id="IPR050259">
    <property type="entry name" value="SDR"/>
</dbReference>
<dbReference type="STRING" id="1055723.SAMN05216293_2480"/>
<proteinExistence type="inferred from homology"/>
<dbReference type="OrthoDB" id="9775296at2"/>
<sequence length="234" mass="25461">MELKNKIAVVTGAGKGLGKAISTSLVNKGALVYGLARTETDLIALHTTLGSHFVPVPLDISDREQVMGWVAETFSGMRPPQILINNAGAGYFAKIDALSWEQWDEMIGTNLNGLFYMTSGLVPLMKKQKETCHIINIGSILGKTTRQEAAVYCLTKYGVQGFSSALFKELRSHNIRVSCLNPGSIATRFFEDSGILPNDSMIAPQALADLAIYVLETPDTLLIDELTIRPMSPK</sequence>
<dbReference type="PANTHER" id="PTHR42879:SF2">
    <property type="entry name" value="3-OXOACYL-[ACYL-CARRIER-PROTEIN] REDUCTASE FABG"/>
    <property type="match status" value="1"/>
</dbReference>
<evidence type="ECO:0000313" key="3">
    <source>
        <dbReference type="EMBL" id="SFB96972.1"/>
    </source>
</evidence>
<dbReference type="Gene3D" id="3.40.50.720">
    <property type="entry name" value="NAD(P)-binding Rossmann-like Domain"/>
    <property type="match status" value="1"/>
</dbReference>
<name>A0A1M6X8K0_9FLAO</name>
<dbReference type="AlphaFoldDB" id="A0A1M6X8K0"/>
<protein>
    <submittedName>
        <fullName evidence="4">NADP-dependent 3-hydroxy acid dehydrogenase YdfG</fullName>
    </submittedName>
</protein>
<evidence type="ECO:0000256" key="1">
    <source>
        <dbReference type="ARBA" id="ARBA00006484"/>
    </source>
</evidence>
<dbReference type="InterPro" id="IPR002347">
    <property type="entry name" value="SDR_fam"/>
</dbReference>
<dbReference type="InterPro" id="IPR036291">
    <property type="entry name" value="NAD(P)-bd_dom_sf"/>
</dbReference>
<reference evidence="4 5" key="1">
    <citation type="submission" date="2016-11" db="EMBL/GenBank/DDBJ databases">
        <authorList>
            <person name="Varghese N."/>
            <person name="Submissions S."/>
        </authorList>
    </citation>
    <scope>NUCLEOTIDE SEQUENCE [LARGE SCALE GENOMIC DNA]</scope>
    <source>
        <strain evidence="4 5">CGMCC 1.12174</strain>
        <strain evidence="3 6">DSM 26351</strain>
    </source>
</reference>
<dbReference type="SUPFAM" id="SSF51735">
    <property type="entry name" value="NAD(P)-binding Rossmann-fold domains"/>
    <property type="match status" value="1"/>
</dbReference>
<dbReference type="PRINTS" id="PR00081">
    <property type="entry name" value="GDHRDH"/>
</dbReference>
<evidence type="ECO:0000256" key="2">
    <source>
        <dbReference type="RuleBase" id="RU000363"/>
    </source>
</evidence>
<dbReference type="PANTHER" id="PTHR42879">
    <property type="entry name" value="3-OXOACYL-(ACYL-CARRIER-PROTEIN) REDUCTASE"/>
    <property type="match status" value="1"/>
</dbReference>
<dbReference type="PRINTS" id="PR00080">
    <property type="entry name" value="SDRFAMILY"/>
</dbReference>
<organism evidence="4 5">
    <name type="scientific">Flagellimonas taeanensis</name>
    <dbReference type="NCBI Taxonomy" id="1005926"/>
    <lineage>
        <taxon>Bacteria</taxon>
        <taxon>Pseudomonadati</taxon>
        <taxon>Bacteroidota</taxon>
        <taxon>Flavobacteriia</taxon>
        <taxon>Flavobacteriales</taxon>
        <taxon>Flavobacteriaceae</taxon>
        <taxon>Flagellimonas</taxon>
    </lineage>
</organism>
<dbReference type="Proteomes" id="UP000184031">
    <property type="component" value="Unassembled WGS sequence"/>
</dbReference>
<evidence type="ECO:0000313" key="4">
    <source>
        <dbReference type="EMBL" id="SHL02264.1"/>
    </source>
</evidence>
<keyword evidence="6" id="KW-1185">Reference proteome</keyword>
<dbReference type="Pfam" id="PF00106">
    <property type="entry name" value="adh_short"/>
    <property type="match status" value="1"/>
</dbReference>
<comment type="similarity">
    <text evidence="1 2">Belongs to the short-chain dehydrogenases/reductases (SDR) family.</text>
</comment>
<dbReference type="RefSeq" id="WP_072880246.1">
    <property type="nucleotide sequence ID" value="NZ_FOKU01000004.1"/>
</dbReference>
<dbReference type="EMBL" id="FRAT01000006">
    <property type="protein sequence ID" value="SHL02264.1"/>
    <property type="molecule type" value="Genomic_DNA"/>
</dbReference>
<dbReference type="EMBL" id="FOKU01000004">
    <property type="protein sequence ID" value="SFB96972.1"/>
    <property type="molecule type" value="Genomic_DNA"/>
</dbReference>
<dbReference type="Proteomes" id="UP000198940">
    <property type="component" value="Unassembled WGS sequence"/>
</dbReference>
<evidence type="ECO:0000313" key="6">
    <source>
        <dbReference type="Proteomes" id="UP000198940"/>
    </source>
</evidence>
<dbReference type="CDD" id="cd05233">
    <property type="entry name" value="SDR_c"/>
    <property type="match status" value="1"/>
</dbReference>
<accession>A0A1M6X8K0</accession>